<dbReference type="Pfam" id="PF13300">
    <property type="entry name" value="DUF4078"/>
    <property type="match status" value="1"/>
</dbReference>
<evidence type="ECO:0000313" key="4">
    <source>
        <dbReference type="Proteomes" id="UP000809789"/>
    </source>
</evidence>
<evidence type="ECO:0000256" key="1">
    <source>
        <dbReference type="ARBA" id="ARBA00023054"/>
    </source>
</evidence>
<feature type="compositionally biased region" description="Basic and acidic residues" evidence="2">
    <location>
        <begin position="212"/>
        <end position="226"/>
    </location>
</feature>
<dbReference type="PANTHER" id="PTHR15885:SF1">
    <property type="entry name" value="COILED-COIL DOMAIN-CONTAINING PROTEIN 174"/>
    <property type="match status" value="1"/>
</dbReference>
<feature type="region of interest" description="Disordered" evidence="2">
    <location>
        <begin position="1"/>
        <end position="101"/>
    </location>
</feature>
<feature type="compositionally biased region" description="Polar residues" evidence="2">
    <location>
        <begin position="37"/>
        <end position="49"/>
    </location>
</feature>
<feature type="compositionally biased region" description="Acidic residues" evidence="2">
    <location>
        <begin position="146"/>
        <end position="162"/>
    </location>
</feature>
<accession>A0A8K0L6T1</accession>
<feature type="compositionally biased region" description="Basic and acidic residues" evidence="2">
    <location>
        <begin position="236"/>
        <end position="248"/>
    </location>
</feature>
<keyword evidence="4" id="KW-1185">Reference proteome</keyword>
<name>A0A8K0L6T1_9PEZI</name>
<feature type="compositionally biased region" description="Basic and acidic residues" evidence="2">
    <location>
        <begin position="133"/>
        <end position="145"/>
    </location>
</feature>
<feature type="region of interest" description="Disordered" evidence="2">
    <location>
        <begin position="133"/>
        <end position="190"/>
    </location>
</feature>
<protein>
    <submittedName>
        <fullName evidence="3">Uncharacterized protein</fullName>
    </submittedName>
</protein>
<dbReference type="Proteomes" id="UP000809789">
    <property type="component" value="Unassembled WGS sequence"/>
</dbReference>
<dbReference type="EMBL" id="JAESVG020000006">
    <property type="protein sequence ID" value="KAG8626783.1"/>
    <property type="molecule type" value="Genomic_DNA"/>
</dbReference>
<gene>
    <name evidence="3" type="ORF">KVT40_005728</name>
</gene>
<evidence type="ECO:0000256" key="2">
    <source>
        <dbReference type="SAM" id="MobiDB-lite"/>
    </source>
</evidence>
<feature type="compositionally biased region" description="Low complexity" evidence="2">
    <location>
        <begin position="24"/>
        <end position="36"/>
    </location>
</feature>
<reference evidence="3" key="1">
    <citation type="submission" date="2021-07" db="EMBL/GenBank/DDBJ databases">
        <title>Elsinoe batatas strain:CRI-CJ2 Genome sequencing and assembly.</title>
        <authorList>
            <person name="Huang L."/>
        </authorList>
    </citation>
    <scope>NUCLEOTIDE SEQUENCE</scope>
    <source>
        <strain evidence="3">CRI-CJ2</strain>
    </source>
</reference>
<feature type="region of interest" description="Disordered" evidence="2">
    <location>
        <begin position="211"/>
        <end position="330"/>
    </location>
</feature>
<feature type="compositionally biased region" description="Basic and acidic residues" evidence="2">
    <location>
        <begin position="172"/>
        <end position="190"/>
    </location>
</feature>
<sequence>MSSKDNALYHVPHSKRQKTSHDTSSSLAFTSQLSSLISTAKTSSRPTSGRSHKKKDDIFASHNRNSAKRAKKDLEDDGAKTARRDGEAVDSAAWARSKRKMEEKARLYAAMKRGDLEDDDGKLMVDFDSKWAAEQEKGGDNRWDNESSEGSEEEDEMIEWEDEFGRTRKGKKSEMMKQQRRKALEAEIAERKRPVAPDKVIWGDTVQADAFNPDRDIQDKMDELARKRDKSLTPPPDEHFDSKKEVRSKGVGFMQFSMDAEERKKQMEGLEKEREETERKRKERDEVMDERRRKLEERKRLIEEKRGKRRADDFLNNLGEEMATGQQEAQ</sequence>
<keyword evidence="1" id="KW-0175">Coiled coil</keyword>
<dbReference type="PANTHER" id="PTHR15885">
    <property type="entry name" value="COILED-COIL DOMAIN-CONTAINING PROTEIN 174"/>
    <property type="match status" value="1"/>
</dbReference>
<dbReference type="OrthoDB" id="333551at2759"/>
<evidence type="ECO:0000313" key="3">
    <source>
        <dbReference type="EMBL" id="KAG8626783.1"/>
    </source>
</evidence>
<dbReference type="GO" id="GO:0005634">
    <property type="term" value="C:nucleus"/>
    <property type="evidence" value="ECO:0007669"/>
    <property type="project" value="TreeGrafter"/>
</dbReference>
<dbReference type="AlphaFoldDB" id="A0A8K0L6T1"/>
<dbReference type="InterPro" id="IPR025066">
    <property type="entry name" value="CCDC174-like"/>
</dbReference>
<feature type="compositionally biased region" description="Basic and acidic residues" evidence="2">
    <location>
        <begin position="260"/>
        <end position="313"/>
    </location>
</feature>
<organism evidence="3 4">
    <name type="scientific">Elsinoe batatas</name>
    <dbReference type="NCBI Taxonomy" id="2601811"/>
    <lineage>
        <taxon>Eukaryota</taxon>
        <taxon>Fungi</taxon>
        <taxon>Dikarya</taxon>
        <taxon>Ascomycota</taxon>
        <taxon>Pezizomycotina</taxon>
        <taxon>Dothideomycetes</taxon>
        <taxon>Dothideomycetidae</taxon>
        <taxon>Myriangiales</taxon>
        <taxon>Elsinoaceae</taxon>
        <taxon>Elsinoe</taxon>
    </lineage>
</organism>
<proteinExistence type="predicted"/>
<feature type="compositionally biased region" description="Basic and acidic residues" evidence="2">
    <location>
        <begin position="72"/>
        <end position="87"/>
    </location>
</feature>
<comment type="caution">
    <text evidence="3">The sequence shown here is derived from an EMBL/GenBank/DDBJ whole genome shotgun (WGS) entry which is preliminary data.</text>
</comment>